<comment type="subcellular location">
    <subcellularLocation>
        <location evidence="1">Nucleus</location>
        <location evidence="1">Nucleolus</location>
    </subcellularLocation>
</comment>
<evidence type="ECO:0000256" key="2">
    <source>
        <dbReference type="ARBA" id="ARBA00023242"/>
    </source>
</evidence>
<proteinExistence type="predicted"/>
<feature type="domain" description="Small-subunit processome Utp12" evidence="5">
    <location>
        <begin position="484"/>
        <end position="586"/>
    </location>
</feature>
<dbReference type="PANTHER" id="PTHR45290:SF1">
    <property type="entry name" value="OS03G0300300 PROTEIN"/>
    <property type="match status" value="1"/>
</dbReference>
<evidence type="ECO:0000259" key="5">
    <source>
        <dbReference type="Pfam" id="PF04003"/>
    </source>
</evidence>
<dbReference type="PROSITE" id="PS50082">
    <property type="entry name" value="WD_REPEATS_2"/>
    <property type="match status" value="2"/>
</dbReference>
<organism evidence="6 7">
    <name type="scientific">Riccia fluitans</name>
    <dbReference type="NCBI Taxonomy" id="41844"/>
    <lineage>
        <taxon>Eukaryota</taxon>
        <taxon>Viridiplantae</taxon>
        <taxon>Streptophyta</taxon>
        <taxon>Embryophyta</taxon>
        <taxon>Marchantiophyta</taxon>
        <taxon>Marchantiopsida</taxon>
        <taxon>Marchantiidae</taxon>
        <taxon>Marchantiales</taxon>
        <taxon>Ricciaceae</taxon>
        <taxon>Riccia</taxon>
    </lineage>
</organism>
<dbReference type="Proteomes" id="UP001605036">
    <property type="component" value="Unassembled WGS sequence"/>
</dbReference>
<keyword evidence="7" id="KW-1185">Reference proteome</keyword>
<feature type="compositionally biased region" description="Acidic residues" evidence="4">
    <location>
        <begin position="612"/>
        <end position="632"/>
    </location>
</feature>
<sequence length="659" mass="70894">MMKDVHTAFSPASEFLAIATADGRVKTWDVGNGHLRGEFVDGAVSTSGAGVGSDTGNGHLAVDYSCVSWIALPTSGKKSRKKNTLLLLLGTAAGDILAWDASLGQLKWRTNDCCPGGVKALANSRNGNLVYAAQADGMIYEMDGGSGQILEKFRGARTAVSRIAVSPDDGVLLTASSELRMFDLSSKKRIRKFAGHPGEVTALTFSRDGKYALSSSLGERQVSVWNCETDSSDTGSVYSLSCDQSVVYLDGTGFHQGTDSPLKVLAVSESGAAFVWQAQTIEQLANVKPATITVARNPGIKGIHVSILAVGLLKRKLKDVTTVQVAHGTTAKPTFEEITVSAMATTIVLGTKQAGGVLLPASQPTEVVTTKMTNITVLGPDNAADAVMAKTHVESGDIPLLKTPKKRAASVELDGDETVQQKPEWLDEDATMEEEDDDVPLEERLVSLGIVDKEATNEEKHVKVVPPRRDSLHVLLSQALQSDDNSLMERCLAVQDEKLIRNTVGKLRPSEAGKFLGVCTFRLETRPRRGLALVSWIRAILLQHSASLMINPAMQPVLTTLYQVIDARMTVFRPLLALSGRLDLITTHILCQEASTVEEEEEESLVEAVVYEEGDSEVEVDEVEGQEIEESGSSDSEKEMSDAYETMVSDSEEEAGDDQ</sequence>
<keyword evidence="3" id="KW-0853">WD repeat</keyword>
<feature type="compositionally biased region" description="Acidic residues" evidence="4">
    <location>
        <begin position="650"/>
        <end position="659"/>
    </location>
</feature>
<evidence type="ECO:0000256" key="4">
    <source>
        <dbReference type="SAM" id="MobiDB-lite"/>
    </source>
</evidence>
<comment type="caution">
    <text evidence="6">The sequence shown here is derived from an EMBL/GenBank/DDBJ whole genome shotgun (WGS) entry which is preliminary data.</text>
</comment>
<evidence type="ECO:0000313" key="6">
    <source>
        <dbReference type="EMBL" id="KAL2610113.1"/>
    </source>
</evidence>
<evidence type="ECO:0000256" key="3">
    <source>
        <dbReference type="PROSITE-ProRule" id="PRU00221"/>
    </source>
</evidence>
<dbReference type="Pfam" id="PF04003">
    <property type="entry name" value="Utp12"/>
    <property type="match status" value="1"/>
</dbReference>
<dbReference type="EMBL" id="JBHFFA010000008">
    <property type="protein sequence ID" value="KAL2610113.1"/>
    <property type="molecule type" value="Genomic_DNA"/>
</dbReference>
<dbReference type="InterPro" id="IPR015943">
    <property type="entry name" value="WD40/YVTN_repeat-like_dom_sf"/>
</dbReference>
<dbReference type="PANTHER" id="PTHR45290">
    <property type="entry name" value="OS03G0300300 PROTEIN"/>
    <property type="match status" value="1"/>
</dbReference>
<dbReference type="GO" id="GO:0005730">
    <property type="term" value="C:nucleolus"/>
    <property type="evidence" value="ECO:0007669"/>
    <property type="project" value="UniProtKB-SubCell"/>
</dbReference>
<dbReference type="Gene3D" id="2.130.10.10">
    <property type="entry name" value="YVTN repeat-like/Quinoprotein amine dehydrogenase"/>
    <property type="match status" value="1"/>
</dbReference>
<dbReference type="InterPro" id="IPR001680">
    <property type="entry name" value="WD40_rpt"/>
</dbReference>
<evidence type="ECO:0000256" key="1">
    <source>
        <dbReference type="ARBA" id="ARBA00004604"/>
    </source>
</evidence>
<feature type="region of interest" description="Disordered" evidence="4">
    <location>
        <begin position="612"/>
        <end position="659"/>
    </location>
</feature>
<gene>
    <name evidence="6" type="ORF">R1flu_028686</name>
</gene>
<accession>A0ABD1XN20</accession>
<dbReference type="Pfam" id="PF00400">
    <property type="entry name" value="WD40"/>
    <property type="match status" value="1"/>
</dbReference>
<protein>
    <recommendedName>
        <fullName evidence="5">Small-subunit processome Utp12 domain-containing protein</fullName>
    </recommendedName>
</protein>
<dbReference type="SUPFAM" id="SSF50998">
    <property type="entry name" value="Quinoprotein alcohol dehydrogenase-like"/>
    <property type="match status" value="1"/>
</dbReference>
<reference evidence="6 7" key="1">
    <citation type="submission" date="2024-09" db="EMBL/GenBank/DDBJ databases">
        <title>Chromosome-scale assembly of Riccia fluitans.</title>
        <authorList>
            <person name="Paukszto L."/>
            <person name="Sawicki J."/>
            <person name="Karawczyk K."/>
            <person name="Piernik-Szablinska J."/>
            <person name="Szczecinska M."/>
            <person name="Mazdziarz M."/>
        </authorList>
    </citation>
    <scope>NUCLEOTIDE SEQUENCE [LARGE SCALE GENOMIC DNA]</scope>
    <source>
        <strain evidence="6">Rf_01</strain>
        <tissue evidence="6">Aerial parts of the thallus</tissue>
    </source>
</reference>
<feature type="repeat" description="WD" evidence="3">
    <location>
        <begin position="8"/>
        <end position="38"/>
    </location>
</feature>
<feature type="repeat" description="WD" evidence="3">
    <location>
        <begin position="193"/>
        <end position="226"/>
    </location>
</feature>
<name>A0ABD1XN20_9MARC</name>
<keyword evidence="2" id="KW-0539">Nucleus</keyword>
<dbReference type="InterPro" id="IPR007148">
    <property type="entry name" value="SSU_processome_Utp12"/>
</dbReference>
<dbReference type="InterPro" id="IPR011047">
    <property type="entry name" value="Quinoprotein_ADH-like_sf"/>
</dbReference>
<dbReference type="AlphaFoldDB" id="A0ABD1XN20"/>
<evidence type="ECO:0000313" key="7">
    <source>
        <dbReference type="Proteomes" id="UP001605036"/>
    </source>
</evidence>
<dbReference type="SMART" id="SM00320">
    <property type="entry name" value="WD40"/>
    <property type="match status" value="3"/>
</dbReference>